<keyword evidence="4" id="KW-0418">Kinase</keyword>
<feature type="signal peptide" evidence="2">
    <location>
        <begin position="1"/>
        <end position="28"/>
    </location>
</feature>
<dbReference type="PANTHER" id="PTHR34512">
    <property type="entry name" value="CELL SURFACE PROTEIN"/>
    <property type="match status" value="1"/>
</dbReference>
<dbReference type="InterPro" id="IPR015943">
    <property type="entry name" value="WD40/YVTN_repeat-like_dom_sf"/>
</dbReference>
<dbReference type="OrthoDB" id="244732at2"/>
<feature type="region of interest" description="Disordered" evidence="1">
    <location>
        <begin position="44"/>
        <end position="67"/>
    </location>
</feature>
<evidence type="ECO:0000256" key="1">
    <source>
        <dbReference type="SAM" id="MobiDB-lite"/>
    </source>
</evidence>
<gene>
    <name evidence="4" type="ORF">RISK_003899</name>
</gene>
<feature type="chain" id="PRO_5005248559" evidence="2">
    <location>
        <begin position="29"/>
        <end position="432"/>
    </location>
</feature>
<dbReference type="Gene3D" id="2.40.128.630">
    <property type="match status" value="1"/>
</dbReference>
<dbReference type="STRING" id="595434.RISK_003899"/>
<reference evidence="4" key="1">
    <citation type="submission" date="2015-05" db="EMBL/GenBank/DDBJ databases">
        <title>Permanent draft genome of Rhodopirellula islandicus K833.</title>
        <authorList>
            <person name="Kizina J."/>
            <person name="Richter M."/>
            <person name="Glockner F.O."/>
            <person name="Harder J."/>
        </authorList>
    </citation>
    <scope>NUCLEOTIDE SEQUENCE [LARGE SCALE GENOMIC DNA]</scope>
    <source>
        <strain evidence="4">K833</strain>
    </source>
</reference>
<comment type="caution">
    <text evidence="4">The sequence shown here is derived from an EMBL/GenBank/DDBJ whole genome shotgun (WGS) entry which is preliminary data.</text>
</comment>
<sequence>MKRDGDGMKKMLLAGIACFLMSCEFSWAETPTFSETDWPWWRGAGRQGHAVGDQDPPTQWSDSDDGTRNIIWKTPLPDRGHGSPILLGDRVYLQVADKARNSQLLVCLNRDSGELVWEAVVHEGEFDTVDQREPNTRASWASCTPATDGERVFVNFYSNKAVYTSAVSLDGELLWQQKLCRYQIHQGYGSSPTVYDDLVIASADNKAGGQVVAMDRVTGNVVWRHQRPKEPNYPSPVVLSVAGKDQLVLTGCDLVTSLDPKTGTVNWEIEGATTECVTTTVTDGKHVFTSGGYPQSHISAVVADGSGEIAWEVGTRVYVPSMLHQDGNLFMTLDAGVAMCVDCETGETKWKSRLGGDFTSSPVLVNERIYAVNEEGTCFIFAADSESFELIAENKLGDSVMATPAISGGRIYLRVGVQEGDQRQEYLYCIGE</sequence>
<dbReference type="Proteomes" id="UP000036367">
    <property type="component" value="Unassembled WGS sequence"/>
</dbReference>
<dbReference type="SMART" id="SM00564">
    <property type="entry name" value="PQQ"/>
    <property type="match status" value="3"/>
</dbReference>
<dbReference type="InterPro" id="IPR018391">
    <property type="entry name" value="PQQ_b-propeller_rpt"/>
</dbReference>
<proteinExistence type="predicted"/>
<protein>
    <submittedName>
        <fullName evidence="4">Serine/threonine protein kinase</fullName>
    </submittedName>
</protein>
<dbReference type="PANTHER" id="PTHR34512:SF30">
    <property type="entry name" value="OUTER MEMBRANE PROTEIN ASSEMBLY FACTOR BAMB"/>
    <property type="match status" value="1"/>
</dbReference>
<keyword evidence="5" id="KW-1185">Reference proteome</keyword>
<organism evidence="4 5">
    <name type="scientific">Rhodopirellula islandica</name>
    <dbReference type="NCBI Taxonomy" id="595434"/>
    <lineage>
        <taxon>Bacteria</taxon>
        <taxon>Pseudomonadati</taxon>
        <taxon>Planctomycetota</taxon>
        <taxon>Planctomycetia</taxon>
        <taxon>Pirellulales</taxon>
        <taxon>Pirellulaceae</taxon>
        <taxon>Rhodopirellula</taxon>
    </lineage>
</organism>
<dbReference type="Pfam" id="PF13360">
    <property type="entry name" value="PQQ_2"/>
    <property type="match status" value="1"/>
</dbReference>
<dbReference type="InterPro" id="IPR011047">
    <property type="entry name" value="Quinoprotein_ADH-like_sf"/>
</dbReference>
<dbReference type="GO" id="GO:0004674">
    <property type="term" value="F:protein serine/threonine kinase activity"/>
    <property type="evidence" value="ECO:0007669"/>
    <property type="project" value="UniProtKB-KW"/>
</dbReference>
<evidence type="ECO:0000313" key="5">
    <source>
        <dbReference type="Proteomes" id="UP000036367"/>
    </source>
</evidence>
<evidence type="ECO:0000259" key="3">
    <source>
        <dbReference type="Pfam" id="PF13360"/>
    </source>
</evidence>
<feature type="domain" description="Pyrrolo-quinoline quinone repeat" evidence="3">
    <location>
        <begin position="103"/>
        <end position="351"/>
    </location>
</feature>
<evidence type="ECO:0000256" key="2">
    <source>
        <dbReference type="SAM" id="SignalP"/>
    </source>
</evidence>
<dbReference type="EMBL" id="LECT01000029">
    <property type="protein sequence ID" value="KLU04313.1"/>
    <property type="molecule type" value="Genomic_DNA"/>
</dbReference>
<keyword evidence="4" id="KW-0723">Serine/threonine-protein kinase</keyword>
<accession>A0A0J1BCM4</accession>
<keyword evidence="4" id="KW-0808">Transferase</keyword>
<keyword evidence="2" id="KW-0732">Signal</keyword>
<dbReference type="PATRIC" id="fig|595434.4.peg.3699"/>
<dbReference type="SUPFAM" id="SSF50998">
    <property type="entry name" value="Quinoprotein alcohol dehydrogenase-like"/>
    <property type="match status" value="1"/>
</dbReference>
<evidence type="ECO:0000313" key="4">
    <source>
        <dbReference type="EMBL" id="KLU04313.1"/>
    </source>
</evidence>
<dbReference type="AlphaFoldDB" id="A0A0J1BCM4"/>
<name>A0A0J1BCM4_RHOIS</name>
<dbReference type="InterPro" id="IPR002372">
    <property type="entry name" value="PQQ_rpt_dom"/>
</dbReference>
<dbReference type="PROSITE" id="PS51257">
    <property type="entry name" value="PROKAR_LIPOPROTEIN"/>
    <property type="match status" value="1"/>
</dbReference>
<dbReference type="Gene3D" id="2.130.10.10">
    <property type="entry name" value="YVTN repeat-like/Quinoprotein amine dehydrogenase"/>
    <property type="match status" value="2"/>
</dbReference>